<dbReference type="PANTHER" id="PTHR32387">
    <property type="entry name" value="WU:FJ29H11"/>
    <property type="match status" value="1"/>
</dbReference>
<evidence type="ECO:0000259" key="2">
    <source>
        <dbReference type="Pfam" id="PF00685"/>
    </source>
</evidence>
<dbReference type="GO" id="GO:0008146">
    <property type="term" value="F:sulfotransferase activity"/>
    <property type="evidence" value="ECO:0007669"/>
    <property type="project" value="InterPro"/>
</dbReference>
<accession>A0A8T0BDB8</accession>
<feature type="compositionally biased region" description="Polar residues" evidence="1">
    <location>
        <begin position="1463"/>
        <end position="1483"/>
    </location>
</feature>
<dbReference type="EMBL" id="JABFDY010000007">
    <property type="protein sequence ID" value="KAF7705071.1"/>
    <property type="molecule type" value="Genomic_DNA"/>
</dbReference>
<keyword evidence="5" id="KW-1185">Reference proteome</keyword>
<gene>
    <name evidence="4" type="ORF">HF521_020357</name>
</gene>
<name>A0A8T0BDB8_SILME</name>
<dbReference type="Gene3D" id="3.40.50.300">
    <property type="entry name" value="P-loop containing nucleotide triphosphate hydrolases"/>
    <property type="match status" value="1"/>
</dbReference>
<comment type="caution">
    <text evidence="4">The sequence shown here is derived from an EMBL/GenBank/DDBJ whole genome shotgun (WGS) entry which is preliminary data.</text>
</comment>
<feature type="compositionally biased region" description="Acidic residues" evidence="1">
    <location>
        <begin position="1338"/>
        <end position="1347"/>
    </location>
</feature>
<feature type="domain" description="Protein NO VEIN C-terminal" evidence="3">
    <location>
        <begin position="1513"/>
        <end position="1575"/>
    </location>
</feature>
<dbReference type="Pfam" id="PF00685">
    <property type="entry name" value="Sulfotransfer_1"/>
    <property type="match status" value="1"/>
</dbReference>
<evidence type="ECO:0008006" key="6">
    <source>
        <dbReference type="Google" id="ProtNLM"/>
    </source>
</evidence>
<dbReference type="InterPro" id="IPR000863">
    <property type="entry name" value="Sulfotransferase_dom"/>
</dbReference>
<feature type="compositionally biased region" description="Basic and acidic residues" evidence="1">
    <location>
        <begin position="390"/>
        <end position="411"/>
    </location>
</feature>
<dbReference type="InterPro" id="IPR024975">
    <property type="entry name" value="NOV_C"/>
</dbReference>
<dbReference type="PANTHER" id="PTHR32387:SF0">
    <property type="entry name" value="PROTEIN NO VEIN"/>
    <property type="match status" value="1"/>
</dbReference>
<proteinExistence type="predicted"/>
<evidence type="ECO:0000256" key="1">
    <source>
        <dbReference type="SAM" id="MobiDB-lite"/>
    </source>
</evidence>
<reference evidence="4" key="1">
    <citation type="submission" date="2020-08" db="EMBL/GenBank/DDBJ databases">
        <title>Chromosome-level assembly of Southern catfish (Silurus meridionalis) provides insights into visual adaptation to the nocturnal and benthic lifestyles.</title>
        <authorList>
            <person name="Zhang Y."/>
            <person name="Wang D."/>
            <person name="Peng Z."/>
        </authorList>
    </citation>
    <scope>NUCLEOTIDE SEQUENCE</scope>
    <source>
        <strain evidence="4">SWU-2019-XX</strain>
        <tissue evidence="4">Muscle</tissue>
    </source>
</reference>
<dbReference type="SUPFAM" id="SSF52540">
    <property type="entry name" value="P-loop containing nucleoside triphosphate hydrolases"/>
    <property type="match status" value="1"/>
</dbReference>
<evidence type="ECO:0000313" key="4">
    <source>
        <dbReference type="EMBL" id="KAF7705071.1"/>
    </source>
</evidence>
<feature type="compositionally biased region" description="Low complexity" evidence="1">
    <location>
        <begin position="1387"/>
        <end position="1400"/>
    </location>
</feature>
<feature type="region of interest" description="Disordered" evidence="1">
    <location>
        <begin position="1333"/>
        <end position="1488"/>
    </location>
</feature>
<feature type="compositionally biased region" description="Basic and acidic residues" evidence="1">
    <location>
        <begin position="350"/>
        <end position="361"/>
    </location>
</feature>
<feature type="region of interest" description="Disordered" evidence="1">
    <location>
        <begin position="382"/>
        <end position="413"/>
    </location>
</feature>
<organism evidence="4 5">
    <name type="scientific">Silurus meridionalis</name>
    <name type="common">Southern catfish</name>
    <name type="synonym">Silurus soldatovi meridionalis</name>
    <dbReference type="NCBI Taxonomy" id="175797"/>
    <lineage>
        <taxon>Eukaryota</taxon>
        <taxon>Metazoa</taxon>
        <taxon>Chordata</taxon>
        <taxon>Craniata</taxon>
        <taxon>Vertebrata</taxon>
        <taxon>Euteleostomi</taxon>
        <taxon>Actinopterygii</taxon>
        <taxon>Neopterygii</taxon>
        <taxon>Teleostei</taxon>
        <taxon>Ostariophysi</taxon>
        <taxon>Siluriformes</taxon>
        <taxon>Siluridae</taxon>
        <taxon>Silurus</taxon>
    </lineage>
</organism>
<feature type="region of interest" description="Disordered" evidence="1">
    <location>
        <begin position="340"/>
        <end position="368"/>
    </location>
</feature>
<dbReference type="Pfam" id="PF13020">
    <property type="entry name" value="NOV_C"/>
    <property type="match status" value="1"/>
</dbReference>
<dbReference type="Proteomes" id="UP000606274">
    <property type="component" value="Unassembled WGS sequence"/>
</dbReference>
<feature type="domain" description="Sulfotransferase" evidence="2">
    <location>
        <begin position="21"/>
        <end position="96"/>
    </location>
</feature>
<sequence>MCACILLYPDLIIVIIKYTLLDLKGSVTKIAQFLEKPLSPEVIEKIAENCLFKNMKHNKMSNYSLVPEEFMDQKKSEFLRKGIAGDWKNLLTEAQILQDAAGGAVAIGNQDFRATGFRPSQQDVYDFIKQCGEADPSRLPFIEAALRSHYRVQDSRELGYGKLRTLVDFARRQKQLCDGASSSLVRYECPLLPKEPEDLLVETVGLLGDKSREQAVASLLTAPLLEDLAEWSQWELVFQPNHGPLKHFVDKYCGSPQRIICMFDLARFYAGLLGQAVSKTVLLDAAKSESRYLNKLHQLGILLGITEWVQDFHTKLLLPLTPEVPSQSLADGEDLLENSELMSDSSSKASKQDADNDGDRNDVEDDADADDEDLYELASVMNEEGNSSVDSKEEDEKGQGVEVAPEGHSDGEQLSQQRAIIEDIRKNEFGVGVELNEAGQNLMKKQQARLGRSLERLSTELYSKDTHFVLELIQYIQYRPKVWTHLVCQTFVCTVYILYIQYRPKVYIYYIYSTDQKFGHTCSFKDHRLPEIHSNDFHIKFDKVSSPMGYILPHWVEEERPVLSVAKEIAEKKNIYFSTRYSSLYLFYTWYILHIRDLDHKDLPASPIRELPDQKLFHDVYPSLLLFLHRLRFISIHSEAERRLVQMTRRDLSHNVVEVEHTGGVERWLVVKKMLHPQKWTEFKSLVLRSFGMLSAIDCNSIVLTLRVFFRDSAGDFDIPSSREDVDRDSSWNQWLRSEIPQLFLEAMDVFSSHPEFSGLQGLCQVLQYIPQPNSIQFIFICISLLTMNIVSKQLYTDNVVIKHKYVLCMFVPDEQLPSQAAQKCEDPRRGEGREQGDVVIFPRSTACGPSKSISVLSELSRRKLLSIHCLNIEKPKDITISYLVFIKEHSQEQDYRVLREAIPVLTNKGFLCPGQRKVQFSEEYGNINLPNKLPGVDWVLLDSCYLRDGDLSGWRDFLSDLGVRDLLIFRKERRTLRATELASCPWAAKAEMWPKTSDQHYIIEDQQCEELHSLITADQLPPDIKLQQRQALVNLLENKWDTGEKYAQYLSAQVVDSQGRTIRDTKSSFYFHLTQLTWVPAYKFTHDGKQLVDYLLPNRVYLFSDKVHKLLGSHVYYANLDPSEFSRAIVFAMRCHDEHPVFSMRELYSKHLILTSSGLRKLSQCVTTEPQTENFRPCPAMQNLVRGLIPYIQRFIYNHNELGEIYEDLKESGIAQEIKSLSFGQLVKLYIYYRLEQPDQTPILEIDDIICLLKDRKELELVKLFTTEKRFMEELKHFLKEIVLRIDPRSGRYSYIDISDSLKRLLDNKDIQKLPQDEERWELFAFGSTESAQEVEINTEEEEEEDDKLRSWPSKASIKKTGGRGTGKGSQAVEAVMKMWPPPAPLSSSGLPGSPASPAHWAAQENTPKLQLHREPGSIPGIQESRSRVGTSAVQSVEAHNEAPAGSMVASVEQAEACVDQPETNSTPSSAGEQTSTQQPSEQVHKPVQPPEVMASQFQGSVLHRPPMPLTNPYDFKLIFASGCNPTQEVFVEVKTTVKQERHFIHLSANELDFALKEKEKYHIYRVYGAGNSQLTRLCRIKNLAQHLHSKTLELFLFV</sequence>
<evidence type="ECO:0000259" key="3">
    <source>
        <dbReference type="Pfam" id="PF13020"/>
    </source>
</evidence>
<dbReference type="InterPro" id="IPR027417">
    <property type="entry name" value="P-loop_NTPase"/>
</dbReference>
<evidence type="ECO:0000313" key="5">
    <source>
        <dbReference type="Proteomes" id="UP000606274"/>
    </source>
</evidence>
<protein>
    <recommendedName>
        <fullName evidence="6">Protein NO VEIN C-terminal domain-containing protein</fullName>
    </recommendedName>
</protein>
<dbReference type="InterPro" id="IPR052957">
    <property type="entry name" value="Auxin_embryo_med"/>
</dbReference>